<feature type="compositionally biased region" description="Low complexity" evidence="1">
    <location>
        <begin position="36"/>
        <end position="49"/>
    </location>
</feature>
<organism evidence="3 4">
    <name type="scientific">Plectus sambesii</name>
    <dbReference type="NCBI Taxonomy" id="2011161"/>
    <lineage>
        <taxon>Eukaryota</taxon>
        <taxon>Metazoa</taxon>
        <taxon>Ecdysozoa</taxon>
        <taxon>Nematoda</taxon>
        <taxon>Chromadorea</taxon>
        <taxon>Plectida</taxon>
        <taxon>Plectina</taxon>
        <taxon>Plectoidea</taxon>
        <taxon>Plectidae</taxon>
        <taxon>Plectus</taxon>
    </lineage>
</organism>
<evidence type="ECO:0000256" key="2">
    <source>
        <dbReference type="SAM" id="Phobius"/>
    </source>
</evidence>
<feature type="region of interest" description="Disordered" evidence="1">
    <location>
        <begin position="1"/>
        <end position="49"/>
    </location>
</feature>
<evidence type="ECO:0000313" key="3">
    <source>
        <dbReference type="Proteomes" id="UP000887566"/>
    </source>
</evidence>
<evidence type="ECO:0000313" key="4">
    <source>
        <dbReference type="WBParaSite" id="PSAMB.scaffold135size73867.g2553.t1"/>
    </source>
</evidence>
<feature type="compositionally biased region" description="Acidic residues" evidence="1">
    <location>
        <begin position="1"/>
        <end position="22"/>
    </location>
</feature>
<feature type="transmembrane region" description="Helical" evidence="2">
    <location>
        <begin position="189"/>
        <end position="208"/>
    </location>
</feature>
<keyword evidence="2" id="KW-1133">Transmembrane helix</keyword>
<evidence type="ECO:0000256" key="1">
    <source>
        <dbReference type="SAM" id="MobiDB-lite"/>
    </source>
</evidence>
<feature type="transmembrane region" description="Helical" evidence="2">
    <location>
        <begin position="77"/>
        <end position="101"/>
    </location>
</feature>
<sequence length="240" mass="25865">MEDVQGDNNGDDEIYFSATEEELPSRPWTEDDEMSMARASSSSSSGSRQASSASLLSTASLPTAAQHAGRLRRRLKFALLLSHLAWFDALAALCVEALFFVLLEHPLAIDITVLSLSAVRSFGSLTLAAAFVDGRHSARKYTFLLILSALLLALSVFLSCQTVSVLIPIPASAWLSSFSGRLHLCRCALDLLGTLLSLLTTAMTIALLHESGYASISTHLISQKRSGSRSSDTSSHYIEL</sequence>
<accession>A0A914UY86</accession>
<keyword evidence="2" id="KW-0812">Transmembrane</keyword>
<protein>
    <submittedName>
        <fullName evidence="4">Transmembrane protein</fullName>
    </submittedName>
</protein>
<dbReference type="WBParaSite" id="PSAMB.scaffold135size73867.g2553.t1">
    <property type="protein sequence ID" value="PSAMB.scaffold135size73867.g2553.t1"/>
    <property type="gene ID" value="PSAMB.scaffold135size73867.g2553"/>
</dbReference>
<name>A0A914UY86_9BILA</name>
<reference evidence="4" key="1">
    <citation type="submission" date="2022-11" db="UniProtKB">
        <authorList>
            <consortium name="WormBaseParasite"/>
        </authorList>
    </citation>
    <scope>IDENTIFICATION</scope>
</reference>
<dbReference type="AlphaFoldDB" id="A0A914UY86"/>
<proteinExistence type="predicted"/>
<feature type="transmembrane region" description="Helical" evidence="2">
    <location>
        <begin position="107"/>
        <end position="132"/>
    </location>
</feature>
<keyword evidence="2" id="KW-0472">Membrane</keyword>
<feature type="transmembrane region" description="Helical" evidence="2">
    <location>
        <begin position="144"/>
        <end position="169"/>
    </location>
</feature>
<keyword evidence="3" id="KW-1185">Reference proteome</keyword>
<dbReference type="Proteomes" id="UP000887566">
    <property type="component" value="Unplaced"/>
</dbReference>